<evidence type="ECO:0008006" key="3">
    <source>
        <dbReference type="Google" id="ProtNLM"/>
    </source>
</evidence>
<proteinExistence type="predicted"/>
<name>A0A9D2SUW2_9FIRM</name>
<gene>
    <name evidence="1" type="ORF">H9702_05800</name>
</gene>
<dbReference type="EMBL" id="DWWM01000037">
    <property type="protein sequence ID" value="HJC36628.1"/>
    <property type="molecule type" value="Genomic_DNA"/>
</dbReference>
<evidence type="ECO:0000313" key="1">
    <source>
        <dbReference type="EMBL" id="HJC36628.1"/>
    </source>
</evidence>
<dbReference type="AlphaFoldDB" id="A0A9D2SUW2"/>
<accession>A0A9D2SUW2</accession>
<dbReference type="Pfam" id="PF14286">
    <property type="entry name" value="DHHW"/>
    <property type="match status" value="1"/>
</dbReference>
<protein>
    <recommendedName>
        <fullName evidence="3">DHHW protein</fullName>
    </recommendedName>
</protein>
<dbReference type="InterPro" id="IPR025945">
    <property type="entry name" value="DHHW"/>
</dbReference>
<reference evidence="1" key="1">
    <citation type="journal article" date="2021" name="PeerJ">
        <title>Extensive microbial diversity within the chicken gut microbiome revealed by metagenomics and culture.</title>
        <authorList>
            <person name="Gilroy R."/>
            <person name="Ravi A."/>
            <person name="Getino M."/>
            <person name="Pursley I."/>
            <person name="Horton D.L."/>
            <person name="Alikhan N.F."/>
            <person name="Baker D."/>
            <person name="Gharbi K."/>
            <person name="Hall N."/>
            <person name="Watson M."/>
            <person name="Adriaenssens E.M."/>
            <person name="Foster-Nyarko E."/>
            <person name="Jarju S."/>
            <person name="Secka A."/>
            <person name="Antonio M."/>
            <person name="Oren A."/>
            <person name="Chaudhuri R.R."/>
            <person name="La Ragione R."/>
            <person name="Hildebrand F."/>
            <person name="Pallen M.J."/>
        </authorList>
    </citation>
    <scope>NUCLEOTIDE SEQUENCE</scope>
    <source>
        <strain evidence="1">CHK187-11901</strain>
    </source>
</reference>
<sequence length="369" mass="41725">MKQNETFPYGTLLVILLCAGMLLSLLHPSRTFSAAENRQLQQRVMPWEESVLDQDYQDAVSAFVSDQFPGREGWMQLRSDILAALQEKNVEDVYIANDDSLIQAFTPDMALAKKQVEAVNDFAARHEDMAVSLLLAPTRIAFAADTISRDPSQPLQRDVYDELCGMLDESVSNTDVWDTLQSHQDEYIYFYSDHHWTPLGAKYAAQTFLGETLDDYESVNAVSGFHGSLSRQIAWTHAQDDLQLQLPKEETPYTVEDPAEETTTTTLYDSDALSSADPYTVFFGGNAPLLRIDAALANGKRLLIVKDSYANAFIPYLIPCYEEIVIVDPRYYYDDLEALIESEEITETMFLFNMNTFTSDDSLQQMLGR</sequence>
<organism evidence="1 2">
    <name type="scientific">Candidatus Merdibacter merdavium</name>
    <dbReference type="NCBI Taxonomy" id="2838692"/>
    <lineage>
        <taxon>Bacteria</taxon>
        <taxon>Bacillati</taxon>
        <taxon>Bacillota</taxon>
        <taxon>Erysipelotrichia</taxon>
        <taxon>Erysipelotrichales</taxon>
        <taxon>Erysipelotrichaceae</taxon>
        <taxon>Merdibacter</taxon>
    </lineage>
</organism>
<dbReference type="Proteomes" id="UP000823896">
    <property type="component" value="Unassembled WGS sequence"/>
</dbReference>
<evidence type="ECO:0000313" key="2">
    <source>
        <dbReference type="Proteomes" id="UP000823896"/>
    </source>
</evidence>
<reference evidence="1" key="2">
    <citation type="submission" date="2021-04" db="EMBL/GenBank/DDBJ databases">
        <authorList>
            <person name="Gilroy R."/>
        </authorList>
    </citation>
    <scope>NUCLEOTIDE SEQUENCE</scope>
    <source>
        <strain evidence="1">CHK187-11901</strain>
    </source>
</reference>
<comment type="caution">
    <text evidence="1">The sequence shown here is derived from an EMBL/GenBank/DDBJ whole genome shotgun (WGS) entry which is preliminary data.</text>
</comment>